<dbReference type="EMBL" id="KL142553">
    <property type="protein sequence ID" value="KDR65051.1"/>
    <property type="molecule type" value="Genomic_DNA"/>
</dbReference>
<feature type="compositionally biased region" description="Polar residues" evidence="1">
    <location>
        <begin position="69"/>
        <end position="85"/>
    </location>
</feature>
<feature type="region of interest" description="Disordered" evidence="1">
    <location>
        <begin position="69"/>
        <end position="239"/>
    </location>
</feature>
<name>A0A067S2Q5_GALM3</name>
<evidence type="ECO:0000313" key="2">
    <source>
        <dbReference type="EMBL" id="KDR65051.1"/>
    </source>
</evidence>
<feature type="compositionally biased region" description="Polar residues" evidence="1">
    <location>
        <begin position="166"/>
        <end position="180"/>
    </location>
</feature>
<sequence>MAENSVPDLTAHLEEVEKASPGILKAYIKQKFPENLVSFYMSFNVAKWLDLDEFMIFVARRIQQTSFTGLQSTSGTNPTQPTSQPHPLPSASAPRIKCEPAQDGFVNWPVPDDDRDISAARQKGNIPSLGGGKAASNARSRNLKSKAASTPLSQPEIIEISDSEDSTPASKSSIHAPQSKSVKKRKHAEVPDSDSEIEISGHPTIKKEDSPAFTKTSTTGKKAKKAKLHGHRRTSIPNASSKLQNVKITRELTVKELRVLKEIPTTWTVFDGAWLLDLREDKREWKDKSGKDMSMAAIIKSQDQDAWGDGSGGSKDPKKCPIVAPLDDQQCRLAQHGCQGLYHCSQLDMSLLDDCERYEPDGDEMRELFEAGCDVNAEEASMVQSRAASFYTEIMKEKCPAKIPINGTADSRPCEGDAVYRKYSKKQDYDGKSGFIGCSRWMHGKKTSHRFVPIPRAIREDLVAELFEGNGKFSDKLTTKKCARAIHPRHGGRGTQECPQTHICDGEVVKGQLIHRPCPTKIKIYFPVDNRDRRAIVILVGAHNHPQFPATKLSRDGIDKYTEAVTAHGVSNATVLKCDTATSTKKIFGGKDLASVDPALALDRNRRKIVRSLKQKENPHGNGLEAVVYQKRLDDENLPPSKRYIHEISSKDGVNMIITMLPGLAQRVHLANATLHDNTYKRVFGEWKEWEVVIWDDRLLMRITVARIYCNHETRVAFEQMWSGFWDTIERITGQRVQFKFLDGVGQSAILVDGCKPQATGCGDALLKQIIKRGSSTPFKEMDPVVIIQYVLRTCDIHLERKLDDLAKTLPPADMDRVRGFPFLESATEVEEFVKWCEGSTFKCLRDWMADKKGSPWFIPSVNRFMSKIPRDDWFLSPGHTNLNESAHPFTNAHTGINLPISQAIKTYRNFSLYFPFKYLLRH</sequence>
<dbReference type="AlphaFoldDB" id="A0A067S2Q5"/>
<organism evidence="2 3">
    <name type="scientific">Galerina marginata (strain CBS 339.88)</name>
    <dbReference type="NCBI Taxonomy" id="685588"/>
    <lineage>
        <taxon>Eukaryota</taxon>
        <taxon>Fungi</taxon>
        <taxon>Dikarya</taxon>
        <taxon>Basidiomycota</taxon>
        <taxon>Agaricomycotina</taxon>
        <taxon>Agaricomycetes</taxon>
        <taxon>Agaricomycetidae</taxon>
        <taxon>Agaricales</taxon>
        <taxon>Agaricineae</taxon>
        <taxon>Strophariaceae</taxon>
        <taxon>Galerina</taxon>
    </lineage>
</organism>
<reference evidence="3" key="1">
    <citation type="journal article" date="2014" name="Proc. Natl. Acad. Sci. U.S.A.">
        <title>Extensive sampling of basidiomycete genomes demonstrates inadequacy of the white-rot/brown-rot paradigm for wood decay fungi.</title>
        <authorList>
            <person name="Riley R."/>
            <person name="Salamov A.A."/>
            <person name="Brown D.W."/>
            <person name="Nagy L.G."/>
            <person name="Floudas D."/>
            <person name="Held B.W."/>
            <person name="Levasseur A."/>
            <person name="Lombard V."/>
            <person name="Morin E."/>
            <person name="Otillar R."/>
            <person name="Lindquist E.A."/>
            <person name="Sun H."/>
            <person name="LaButti K.M."/>
            <person name="Schmutz J."/>
            <person name="Jabbour D."/>
            <person name="Luo H."/>
            <person name="Baker S.E."/>
            <person name="Pisabarro A.G."/>
            <person name="Walton J.D."/>
            <person name="Blanchette R.A."/>
            <person name="Henrissat B."/>
            <person name="Martin F."/>
            <person name="Cullen D."/>
            <person name="Hibbett D.S."/>
            <person name="Grigoriev I.V."/>
        </authorList>
    </citation>
    <scope>NUCLEOTIDE SEQUENCE [LARGE SCALE GENOMIC DNA]</scope>
    <source>
        <strain evidence="3">CBS 339.88</strain>
    </source>
</reference>
<protein>
    <submittedName>
        <fullName evidence="2">Uncharacterized protein</fullName>
    </submittedName>
</protein>
<gene>
    <name evidence="2" type="ORF">GALMADRAFT_149035</name>
</gene>
<evidence type="ECO:0000256" key="1">
    <source>
        <dbReference type="SAM" id="MobiDB-lite"/>
    </source>
</evidence>
<evidence type="ECO:0000313" key="3">
    <source>
        <dbReference type="Proteomes" id="UP000027222"/>
    </source>
</evidence>
<accession>A0A067S2Q5</accession>
<dbReference type="Proteomes" id="UP000027222">
    <property type="component" value="Unassembled WGS sequence"/>
</dbReference>
<dbReference type="OrthoDB" id="3267196at2759"/>
<feature type="compositionally biased region" description="Basic residues" evidence="1">
    <location>
        <begin position="221"/>
        <end position="234"/>
    </location>
</feature>
<dbReference type="HOGENOM" id="CLU_006137_0_0_1"/>
<keyword evidence="3" id="KW-1185">Reference proteome</keyword>
<proteinExistence type="predicted"/>